<keyword evidence="3" id="KW-1185">Reference proteome</keyword>
<accession>A0A1Y1YVP2</accession>
<dbReference type="Gene3D" id="3.40.50.11350">
    <property type="match status" value="1"/>
</dbReference>
<dbReference type="PANTHER" id="PTHR13132">
    <property type="entry name" value="ALPHA- 1,6 -FUCOSYLTRANSFERASE"/>
    <property type="match status" value="1"/>
</dbReference>
<keyword evidence="1" id="KW-0472">Membrane</keyword>
<reference evidence="2 3" key="1">
    <citation type="submission" date="2016-07" db="EMBL/GenBank/DDBJ databases">
        <title>Pervasive Adenine N6-methylation of Active Genes in Fungi.</title>
        <authorList>
            <consortium name="DOE Joint Genome Institute"/>
            <person name="Mondo S.J."/>
            <person name="Dannebaum R.O."/>
            <person name="Kuo R.C."/>
            <person name="Labutti K."/>
            <person name="Haridas S."/>
            <person name="Kuo A."/>
            <person name="Salamov A."/>
            <person name="Ahrendt S.R."/>
            <person name="Lipzen A."/>
            <person name="Sullivan W."/>
            <person name="Andreopoulos W.B."/>
            <person name="Clum A."/>
            <person name="Lindquist E."/>
            <person name="Daum C."/>
            <person name="Ramamoorthy G.K."/>
            <person name="Gryganskyi A."/>
            <person name="Culley D."/>
            <person name="Magnuson J.K."/>
            <person name="James T.Y."/>
            <person name="O'Malley M.A."/>
            <person name="Stajich J.E."/>
            <person name="Spatafora J.W."/>
            <person name="Visel A."/>
            <person name="Grigoriev I.V."/>
        </authorList>
    </citation>
    <scope>NUCLEOTIDE SEQUENCE [LARGE SCALE GENOMIC DNA]</scope>
    <source>
        <strain evidence="2 3">CBS 931.73</strain>
    </source>
</reference>
<dbReference type="GO" id="GO:0046921">
    <property type="term" value="F:alpha-(1-&gt;6)-fucosyltransferase activity"/>
    <property type="evidence" value="ECO:0007669"/>
    <property type="project" value="TreeGrafter"/>
</dbReference>
<evidence type="ECO:0000256" key="1">
    <source>
        <dbReference type="SAM" id="Phobius"/>
    </source>
</evidence>
<dbReference type="Proteomes" id="UP000193498">
    <property type="component" value="Unassembled WGS sequence"/>
</dbReference>
<gene>
    <name evidence="2" type="ORF">K493DRAFT_387457</name>
</gene>
<dbReference type="EMBL" id="MCFE01000061">
    <property type="protein sequence ID" value="ORY02122.1"/>
    <property type="molecule type" value="Genomic_DNA"/>
</dbReference>
<protein>
    <submittedName>
        <fullName evidence="2">Uncharacterized protein</fullName>
    </submittedName>
</protein>
<dbReference type="InParanoid" id="A0A1Y1YVP2"/>
<keyword evidence="1" id="KW-1133">Transmembrane helix</keyword>
<keyword evidence="1" id="KW-0812">Transmembrane</keyword>
<name>A0A1Y1YVP2_9FUNG</name>
<dbReference type="GO" id="GO:0006487">
    <property type="term" value="P:protein N-linked glycosylation"/>
    <property type="evidence" value="ECO:0007669"/>
    <property type="project" value="TreeGrafter"/>
</dbReference>
<sequence>MYQFWFDSPKLTLGYWRRKAADVMKTNKWSLLRFEEGNEPPVNSYRPSRRYLRFLCSLMFFLCCMLVLFFLVRLQIPQETWIRPLYNSSDVQVLRESYPPHNYTLETPSITFMLTKCTAGFGSYINDAFSAFLFALDNNVAFHIQSREWCHVSWSTFFYDYSQDTHAPIVLDTYSPGAERWHEASGTPKDIQEPGFNGHVFVVHSGENFDDFYHQIATIKQPVYARKKVVAQALWEPKPVIMDVVNSIRKHYVEDSNRILISMHIHRKDKLRREIKKVETSVFVEKLQELSSTKYPNREIALFVLGDDDDALLELRSLLAHHHNIEVFGLSDAFTHLPRSTTSWSPLEQHQGYKPADFQVTSEKHQFQQTAELITDITLAATAEEFICCYSSNIARLVSLLRTQSQDTIHSLDWEAWTNE</sequence>
<dbReference type="PANTHER" id="PTHR13132:SF29">
    <property type="entry name" value="ALPHA-(1,6)-FUCOSYLTRANSFERASE"/>
    <property type="match status" value="1"/>
</dbReference>
<dbReference type="OrthoDB" id="418905at2759"/>
<evidence type="ECO:0000313" key="2">
    <source>
        <dbReference type="EMBL" id="ORY02122.1"/>
    </source>
</evidence>
<evidence type="ECO:0000313" key="3">
    <source>
        <dbReference type="Proteomes" id="UP000193498"/>
    </source>
</evidence>
<organism evidence="2 3">
    <name type="scientific">Basidiobolus meristosporus CBS 931.73</name>
    <dbReference type="NCBI Taxonomy" id="1314790"/>
    <lineage>
        <taxon>Eukaryota</taxon>
        <taxon>Fungi</taxon>
        <taxon>Fungi incertae sedis</taxon>
        <taxon>Zoopagomycota</taxon>
        <taxon>Entomophthoromycotina</taxon>
        <taxon>Basidiobolomycetes</taxon>
        <taxon>Basidiobolales</taxon>
        <taxon>Basidiobolaceae</taxon>
        <taxon>Basidiobolus</taxon>
    </lineage>
</organism>
<proteinExistence type="predicted"/>
<feature type="transmembrane region" description="Helical" evidence="1">
    <location>
        <begin position="51"/>
        <end position="72"/>
    </location>
</feature>
<dbReference type="AlphaFoldDB" id="A0A1Y1YVP2"/>
<comment type="caution">
    <text evidence="2">The sequence shown here is derived from an EMBL/GenBank/DDBJ whole genome shotgun (WGS) entry which is preliminary data.</text>
</comment>